<feature type="compositionally biased region" description="Basic and acidic residues" evidence="1">
    <location>
        <begin position="66"/>
        <end position="77"/>
    </location>
</feature>
<keyword evidence="2" id="KW-0812">Transmembrane</keyword>
<comment type="caution">
    <text evidence="3">The sequence shown here is derived from an EMBL/GenBank/DDBJ whole genome shotgun (WGS) entry which is preliminary data.</text>
</comment>
<feature type="transmembrane region" description="Helical" evidence="2">
    <location>
        <begin position="12"/>
        <end position="28"/>
    </location>
</feature>
<sequence length="77" mass="8076">MIFFKGREPSGAAAIAVAAGFAVPYALIRQSIVLFPRYVTVAGLAGPSKPVAQPDATGIHMGCPMRDPDRPDPADRP</sequence>
<organism evidence="3 4">
    <name type="scientific">Tistrella bauzanensis</name>
    <dbReference type="NCBI Taxonomy" id="657419"/>
    <lineage>
        <taxon>Bacteria</taxon>
        <taxon>Pseudomonadati</taxon>
        <taxon>Pseudomonadota</taxon>
        <taxon>Alphaproteobacteria</taxon>
        <taxon>Geminicoccales</taxon>
        <taxon>Geminicoccaceae</taxon>
        <taxon>Tistrella</taxon>
    </lineage>
</organism>
<accession>A0ABQ1IFQ0</accession>
<evidence type="ECO:0000256" key="1">
    <source>
        <dbReference type="SAM" id="MobiDB-lite"/>
    </source>
</evidence>
<keyword evidence="2" id="KW-0472">Membrane</keyword>
<dbReference type="Proteomes" id="UP000603352">
    <property type="component" value="Unassembled WGS sequence"/>
</dbReference>
<feature type="region of interest" description="Disordered" evidence="1">
    <location>
        <begin position="53"/>
        <end position="77"/>
    </location>
</feature>
<keyword evidence="2" id="KW-1133">Transmembrane helix</keyword>
<evidence type="ECO:0000313" key="3">
    <source>
        <dbReference type="EMBL" id="GGB38284.1"/>
    </source>
</evidence>
<keyword evidence="4" id="KW-1185">Reference proteome</keyword>
<protein>
    <submittedName>
        <fullName evidence="3">Uncharacterized protein</fullName>
    </submittedName>
</protein>
<evidence type="ECO:0000256" key="2">
    <source>
        <dbReference type="SAM" id="Phobius"/>
    </source>
</evidence>
<name>A0ABQ1IFQ0_9PROT</name>
<proteinExistence type="predicted"/>
<evidence type="ECO:0000313" key="4">
    <source>
        <dbReference type="Proteomes" id="UP000603352"/>
    </source>
</evidence>
<reference evidence="4" key="1">
    <citation type="journal article" date="2019" name="Int. J. Syst. Evol. Microbiol.">
        <title>The Global Catalogue of Microorganisms (GCM) 10K type strain sequencing project: providing services to taxonomists for standard genome sequencing and annotation.</title>
        <authorList>
            <consortium name="The Broad Institute Genomics Platform"/>
            <consortium name="The Broad Institute Genome Sequencing Center for Infectious Disease"/>
            <person name="Wu L."/>
            <person name="Ma J."/>
        </authorList>
    </citation>
    <scope>NUCLEOTIDE SEQUENCE [LARGE SCALE GENOMIC DNA]</scope>
    <source>
        <strain evidence="4">CGMCC 1.10188</strain>
    </source>
</reference>
<gene>
    <name evidence="3" type="ORF">GCM10011505_19800</name>
</gene>
<dbReference type="EMBL" id="BMDZ01000019">
    <property type="protein sequence ID" value="GGB38284.1"/>
    <property type="molecule type" value="Genomic_DNA"/>
</dbReference>